<dbReference type="RefSeq" id="WP_004333635.1">
    <property type="nucleotide sequence ID" value="NZ_ACNN01000020.1"/>
</dbReference>
<gene>
    <name evidence="2" type="ORF">POREN0001_0178</name>
</gene>
<dbReference type="GeneID" id="93365190"/>
<comment type="caution">
    <text evidence="2">The sequence shown here is derived from an EMBL/GenBank/DDBJ whole genome shotgun (WGS) entry which is preliminary data.</text>
</comment>
<dbReference type="Proteomes" id="UP000004295">
    <property type="component" value="Unassembled WGS sequence"/>
</dbReference>
<dbReference type="InterPro" id="IPR001296">
    <property type="entry name" value="Glyco_trans_1"/>
</dbReference>
<dbReference type="STRING" id="553175.POREN0001_0178"/>
<dbReference type="PANTHER" id="PTHR45947:SF3">
    <property type="entry name" value="SULFOQUINOVOSYL TRANSFERASE SQD2"/>
    <property type="match status" value="1"/>
</dbReference>
<keyword evidence="2" id="KW-0328">Glycosyltransferase</keyword>
<evidence type="ECO:0000313" key="2">
    <source>
        <dbReference type="EMBL" id="EEN82724.1"/>
    </source>
</evidence>
<dbReference type="Gene3D" id="3.40.50.2000">
    <property type="entry name" value="Glycogen Phosphorylase B"/>
    <property type="match status" value="2"/>
</dbReference>
<protein>
    <submittedName>
        <fullName evidence="2">Glycosyltransferase, group 1 family protein</fullName>
        <ecNumber evidence="2">2.4.-.-</ecNumber>
    </submittedName>
</protein>
<dbReference type="eggNOG" id="COG0438">
    <property type="taxonomic scope" value="Bacteria"/>
</dbReference>
<reference evidence="2 3" key="1">
    <citation type="submission" date="2009-04" db="EMBL/GenBank/DDBJ databases">
        <authorList>
            <person name="Sebastian Y."/>
            <person name="Madupu R."/>
            <person name="Durkin A.S."/>
            <person name="Torralba M."/>
            <person name="Methe B."/>
            <person name="Sutton G.G."/>
            <person name="Strausberg R.L."/>
            <person name="Nelson K.E."/>
        </authorList>
    </citation>
    <scope>NUCLEOTIDE SEQUENCE [LARGE SCALE GENOMIC DNA]</scope>
    <source>
        <strain evidence="3">ATCC 35406 / DSM 24491 / JCM 8526 / CCUG 16442 / BCRC 14492 / NCTC 13058 / HG 370</strain>
    </source>
</reference>
<proteinExistence type="predicted"/>
<dbReference type="InterPro" id="IPR050194">
    <property type="entry name" value="Glycosyltransferase_grp1"/>
</dbReference>
<keyword evidence="3" id="KW-1185">Reference proteome</keyword>
<dbReference type="AlphaFoldDB" id="C3JAE2"/>
<organism evidence="2 3">
    <name type="scientific">Porphyromonas endodontalis (strain ATCC 35406 / DSM 24491 / JCM 8526 / CCUG 16442 / BCRC 14492 / NCTC 13058 / HG 370)</name>
    <name type="common">Bacteroides endodontalis</name>
    <dbReference type="NCBI Taxonomy" id="553175"/>
    <lineage>
        <taxon>Bacteria</taxon>
        <taxon>Pseudomonadati</taxon>
        <taxon>Bacteroidota</taxon>
        <taxon>Bacteroidia</taxon>
        <taxon>Bacteroidales</taxon>
        <taxon>Porphyromonadaceae</taxon>
        <taxon>Porphyromonas</taxon>
    </lineage>
</organism>
<dbReference type="GO" id="GO:0016757">
    <property type="term" value="F:glycosyltransferase activity"/>
    <property type="evidence" value="ECO:0007669"/>
    <property type="project" value="UniProtKB-KW"/>
</dbReference>
<accession>C3JAE2</accession>
<dbReference type="CDD" id="cd03801">
    <property type="entry name" value="GT4_PimA-like"/>
    <property type="match status" value="1"/>
</dbReference>
<dbReference type="SUPFAM" id="SSF53756">
    <property type="entry name" value="UDP-Glycosyltransferase/glycogen phosphorylase"/>
    <property type="match status" value="1"/>
</dbReference>
<keyword evidence="2" id="KW-0808">Transferase</keyword>
<sequence>MKTEPSGRNLRTLIIHRALTPYRIDLFNALYSRYGCDIYFEEKEAENHSFNQSLLKSRVRFPYKYLSPGVVGIKNLRWDIFKLVARGRYDLVLTSEINLTTLLALAARYIASPHSRIVPMVDDSYSLAQETVKKQLDLKEIILESGMLDGMILCDRRAQEVYSHKFGKGHRYHTFPILQEEETIREILPPLYPDAAALRSHYTHHPSDKILLYVGRLSPEKNLDSLISAFSRAFELQNNVHLVLVGDGPLEGFLSAKAEKTPCRQRIHFAGRKEGKELYSHYLMADAFVLASTLERFGAVANEALTIGLPCAISKATGIASMLQETQEVVLFDPFSLEQIEEALKATLHLVSTPWRPDRSSLMPQTFEEILTPLYAFLER</sequence>
<dbReference type="EMBL" id="ACNN01000020">
    <property type="protein sequence ID" value="EEN82724.1"/>
    <property type="molecule type" value="Genomic_DNA"/>
</dbReference>
<name>C3JAE2_POREA</name>
<dbReference type="Pfam" id="PF00534">
    <property type="entry name" value="Glycos_transf_1"/>
    <property type="match status" value="1"/>
</dbReference>
<evidence type="ECO:0000313" key="3">
    <source>
        <dbReference type="Proteomes" id="UP000004295"/>
    </source>
</evidence>
<feature type="domain" description="Glycosyl transferase family 1" evidence="1">
    <location>
        <begin position="203"/>
        <end position="349"/>
    </location>
</feature>
<dbReference type="PANTHER" id="PTHR45947">
    <property type="entry name" value="SULFOQUINOVOSYL TRANSFERASE SQD2"/>
    <property type="match status" value="1"/>
</dbReference>
<evidence type="ECO:0000259" key="1">
    <source>
        <dbReference type="Pfam" id="PF00534"/>
    </source>
</evidence>
<dbReference type="EC" id="2.4.-.-" evidence="2"/>